<gene>
    <name evidence="11" type="ORF">SPBR_06454</name>
</gene>
<evidence type="ECO:0000256" key="7">
    <source>
        <dbReference type="SAM" id="MobiDB-lite"/>
    </source>
</evidence>
<feature type="region of interest" description="Disordered" evidence="7">
    <location>
        <begin position="854"/>
        <end position="878"/>
    </location>
</feature>
<dbReference type="SMART" id="SM00054">
    <property type="entry name" value="EFh"/>
    <property type="match status" value="2"/>
</dbReference>
<feature type="compositionally biased region" description="Basic residues" evidence="7">
    <location>
        <begin position="56"/>
        <end position="68"/>
    </location>
</feature>
<feature type="compositionally biased region" description="Polar residues" evidence="7">
    <location>
        <begin position="1088"/>
        <end position="1111"/>
    </location>
</feature>
<dbReference type="CDD" id="cd00051">
    <property type="entry name" value="EFh"/>
    <property type="match status" value="1"/>
</dbReference>
<evidence type="ECO:0000313" key="11">
    <source>
        <dbReference type="EMBL" id="KIH89471.1"/>
    </source>
</evidence>
<feature type="compositionally biased region" description="Low complexity" evidence="7">
    <location>
        <begin position="595"/>
        <end position="611"/>
    </location>
</feature>
<feature type="region of interest" description="Disordered" evidence="7">
    <location>
        <begin position="811"/>
        <end position="834"/>
    </location>
</feature>
<evidence type="ECO:0000259" key="10">
    <source>
        <dbReference type="PROSITE" id="PS50222"/>
    </source>
</evidence>
<evidence type="ECO:0000256" key="5">
    <source>
        <dbReference type="ARBA" id="ARBA00022837"/>
    </source>
</evidence>
<dbReference type="CDD" id="cd02340">
    <property type="entry name" value="ZZ_NBR1_like"/>
    <property type="match status" value="1"/>
</dbReference>
<feature type="compositionally biased region" description="Basic and acidic residues" evidence="7">
    <location>
        <begin position="737"/>
        <end position="750"/>
    </location>
</feature>
<proteinExistence type="predicted"/>
<dbReference type="PROSITE" id="PS00018">
    <property type="entry name" value="EF_HAND_1"/>
    <property type="match status" value="1"/>
</dbReference>
<dbReference type="PROSITE" id="PS50135">
    <property type="entry name" value="ZF_ZZ_2"/>
    <property type="match status" value="1"/>
</dbReference>
<dbReference type="PROSITE" id="PS01357">
    <property type="entry name" value="ZF_ZZ_1"/>
    <property type="match status" value="1"/>
</dbReference>
<keyword evidence="8" id="KW-0812">Transmembrane</keyword>
<dbReference type="GO" id="GO:0005509">
    <property type="term" value="F:calcium ion binding"/>
    <property type="evidence" value="ECO:0007669"/>
    <property type="project" value="InterPro"/>
</dbReference>
<feature type="region of interest" description="Disordered" evidence="7">
    <location>
        <begin position="1017"/>
        <end position="1120"/>
    </location>
</feature>
<feature type="transmembrane region" description="Helical" evidence="8">
    <location>
        <begin position="17"/>
        <end position="37"/>
    </location>
</feature>
<sequence>MDSSPGSGVSTLLKPRVLAVVVITTTAVLSLGAGIWYESWRQRRADNAELAAGGGLHRRNAVRRPRRGSHTDGPSGSATEPQTTTHIDESAAAPTTDENSINNVRPLQGEDREATVVDDGEMDERWLDDIGPPNSVQRAGHNIVNLLFRVSEDNARRSSYVHRGCACNACGIVPIRGIRYRCANCADFDLCETCESQGLHIKTHIFYKVKVPAPPFGPRQMQPVWYTGDPDGFVRGLPKSLLSRLVRETGFERQELEAFWEQWTYMANTEWRDDPDGLCLAMDRKTFERCLVPSGGYRHAAPNLIHDRMFAFYDTNNDGLIGFSEFLHGLSYRKRKDKLRKIFEGYDTDRDGLVNRRDFLRFFRAYYVLYKQMHKDILEGLDDQVMSSIETHQLVGNRQPLSSFFGRDGRLPHADTRRMMGGKYIDHAMGEVRVTDGADGVVAEDRPDMADREELLALLYTRTEIRLNGEGIFEERYFASNDNSGDEHDDGPAVVNYWDALLNPPRTVNELPSLLMGQRDPSDRNDVFASNHGNEYEQGDDSVAMGTAEIREVLAGGGRTNVSAETNSDDNASTTAVIDQPLPPSRASTSERHAGNATAHATTNANGSAANRDPAQRISRNQPGMPGEGVSQLDSSTAEQQDAITNNPRTRFNPWRTPTAGQLSAGEEAFMRAHLTKAAKVTARRKLHNRWMRRQFYLDEEEGAVAPSAWKDDEDLLAEGEASSSKSKAKAAPADSGKAEHSRSRLADIPEAERDAGREVLYQVMQQAFNELLDILFLRKENLAIESAESKQDRDKYRHLFEHLSVEPGIGVSNKIPSPPHKKAARSTSAADKAVSDMTLEEMLAETGYEVIGGVPTENLDPPRSVVNGSANASSNTDMMTAATTTATAPEANDAEIGAVEEVLEEIVDDDSGEPKKDVVTEAAPEPAFEEQVEVVDTVGKNTPGRPAGDILETLDDVPEISLTAVAEVDKDHRDPTLPHFRPNTQAEYETLVAQQESARAPSQAASLVAASTAATVATSSEGRSSPGTATPPVDDEPSTDAGRDKAAGTEPEGIEKDEKDKGKGKAEVTPTLESGRPGKDNKDQRNGSHSSDAVNTKSADNSDTANSNTAPAPEEADIPLATLKQWKRLDLAEQEAQVRGGWGKLSYEEFELIFKQEEQTPNRLDYLGSWIDFCIP</sequence>
<dbReference type="VEuPathDB" id="FungiDB:SPBR_06454"/>
<dbReference type="Pfam" id="PF00569">
    <property type="entry name" value="ZZ"/>
    <property type="match status" value="1"/>
</dbReference>
<feature type="compositionally biased region" description="Basic and acidic residues" evidence="7">
    <location>
        <begin position="1042"/>
        <end position="1067"/>
    </location>
</feature>
<feature type="domain" description="ZZ-type" evidence="9">
    <location>
        <begin position="162"/>
        <end position="214"/>
    </location>
</feature>
<feature type="region of interest" description="Disordered" evidence="7">
    <location>
        <begin position="718"/>
        <end position="750"/>
    </location>
</feature>
<evidence type="ECO:0000256" key="1">
    <source>
        <dbReference type="ARBA" id="ARBA00022723"/>
    </source>
</evidence>
<feature type="compositionally biased region" description="Polar residues" evidence="7">
    <location>
        <begin position="72"/>
        <end position="85"/>
    </location>
</feature>
<dbReference type="SUPFAM" id="SSF57850">
    <property type="entry name" value="RING/U-box"/>
    <property type="match status" value="1"/>
</dbReference>
<name>A0A0C2IJY9_9PEZI</name>
<dbReference type="EMBL" id="AWTV01000009">
    <property type="protein sequence ID" value="KIH89471.1"/>
    <property type="molecule type" value="Genomic_DNA"/>
</dbReference>
<keyword evidence="2" id="KW-0677">Repeat</keyword>
<accession>A0A0C2IJY9</accession>
<feature type="compositionally biased region" description="Polar residues" evidence="7">
    <location>
        <begin position="560"/>
        <end position="577"/>
    </location>
</feature>
<dbReference type="GO" id="GO:0008270">
    <property type="term" value="F:zinc ion binding"/>
    <property type="evidence" value="ECO:0007669"/>
    <property type="project" value="UniProtKB-KW"/>
</dbReference>
<feature type="compositionally biased region" description="Polar residues" evidence="7">
    <location>
        <begin position="96"/>
        <end position="105"/>
    </location>
</feature>
<dbReference type="InterPro" id="IPR011992">
    <property type="entry name" value="EF-hand-dom_pair"/>
</dbReference>
<dbReference type="PROSITE" id="PS50222">
    <property type="entry name" value="EF_HAND_2"/>
    <property type="match status" value="1"/>
</dbReference>
<dbReference type="PANTHER" id="PTHR23055">
    <property type="entry name" value="CALCIUM BINDING PROTEINS"/>
    <property type="match status" value="1"/>
</dbReference>
<evidence type="ECO:0000259" key="9">
    <source>
        <dbReference type="PROSITE" id="PS50135"/>
    </source>
</evidence>
<dbReference type="HOGENOM" id="CLU_009681_1_0_1"/>
<feature type="region of interest" description="Disordered" evidence="7">
    <location>
        <begin position="512"/>
        <end position="543"/>
    </location>
</feature>
<evidence type="ECO:0000256" key="4">
    <source>
        <dbReference type="ARBA" id="ARBA00022833"/>
    </source>
</evidence>
<dbReference type="RefSeq" id="XP_040617481.1">
    <property type="nucleotide sequence ID" value="XM_040764710.1"/>
</dbReference>
<dbReference type="GO" id="GO:0016020">
    <property type="term" value="C:membrane"/>
    <property type="evidence" value="ECO:0007669"/>
    <property type="project" value="TreeGrafter"/>
</dbReference>
<dbReference type="AlphaFoldDB" id="A0A0C2IJY9"/>
<dbReference type="InterPro" id="IPR028846">
    <property type="entry name" value="Recoverin"/>
</dbReference>
<feature type="compositionally biased region" description="Polar residues" evidence="7">
    <location>
        <begin position="632"/>
        <end position="650"/>
    </location>
</feature>
<dbReference type="Proteomes" id="UP000031575">
    <property type="component" value="Unassembled WGS sequence"/>
</dbReference>
<dbReference type="InterPro" id="IPR002048">
    <property type="entry name" value="EF_hand_dom"/>
</dbReference>
<feature type="compositionally biased region" description="Low complexity" evidence="7">
    <location>
        <begin position="865"/>
        <end position="878"/>
    </location>
</feature>
<reference evidence="11 12" key="1">
    <citation type="journal article" date="2014" name="BMC Genomics">
        <title>Comparative genomics of the major fungal agents of human and animal Sporotrichosis: Sporothrix schenckii and Sporothrix brasiliensis.</title>
        <authorList>
            <person name="Teixeira M.M."/>
            <person name="de Almeida L.G."/>
            <person name="Kubitschek-Barreira P."/>
            <person name="Alves F.L."/>
            <person name="Kioshima E.S."/>
            <person name="Abadio A.K."/>
            <person name="Fernandes L."/>
            <person name="Derengowski L.S."/>
            <person name="Ferreira K.S."/>
            <person name="Souza R.C."/>
            <person name="Ruiz J.C."/>
            <person name="de Andrade N.C."/>
            <person name="Paes H.C."/>
            <person name="Nicola A.M."/>
            <person name="Albuquerque P."/>
            <person name="Gerber A.L."/>
            <person name="Martins V.P."/>
            <person name="Peconick L.D."/>
            <person name="Neto A.V."/>
            <person name="Chaucanez C.B."/>
            <person name="Silva P.A."/>
            <person name="Cunha O.L."/>
            <person name="de Oliveira F.F."/>
            <person name="dos Santos T.C."/>
            <person name="Barros A.L."/>
            <person name="Soares M.A."/>
            <person name="de Oliveira L.M."/>
            <person name="Marini M.M."/>
            <person name="Villalobos-Duno H."/>
            <person name="Cunha M.M."/>
            <person name="de Hoog S."/>
            <person name="da Silveira J.F."/>
            <person name="Henrissat B."/>
            <person name="Nino-Vega G.A."/>
            <person name="Cisalpino P.S."/>
            <person name="Mora-Montes H.M."/>
            <person name="Almeida S.R."/>
            <person name="Stajich J.E."/>
            <person name="Lopes-Bezerra L.M."/>
            <person name="Vasconcelos A.T."/>
            <person name="Felipe M.S."/>
        </authorList>
    </citation>
    <scope>NUCLEOTIDE SEQUENCE [LARGE SCALE GENOMIC DNA]</scope>
    <source>
        <strain evidence="11 12">5110</strain>
    </source>
</reference>
<organism evidence="11 12">
    <name type="scientific">Sporothrix brasiliensis 5110</name>
    <dbReference type="NCBI Taxonomy" id="1398154"/>
    <lineage>
        <taxon>Eukaryota</taxon>
        <taxon>Fungi</taxon>
        <taxon>Dikarya</taxon>
        <taxon>Ascomycota</taxon>
        <taxon>Pezizomycotina</taxon>
        <taxon>Sordariomycetes</taxon>
        <taxon>Sordariomycetidae</taxon>
        <taxon>Ophiostomatales</taxon>
        <taxon>Ophiostomataceae</taxon>
        <taxon>Sporothrix</taxon>
    </lineage>
</organism>
<dbReference type="InterPro" id="IPR000433">
    <property type="entry name" value="Znf_ZZ"/>
</dbReference>
<evidence type="ECO:0000256" key="3">
    <source>
        <dbReference type="ARBA" id="ARBA00022771"/>
    </source>
</evidence>
<evidence type="ECO:0000256" key="8">
    <source>
        <dbReference type="SAM" id="Phobius"/>
    </source>
</evidence>
<keyword evidence="3 6" id="KW-0863">Zinc-finger</keyword>
<dbReference type="InterPro" id="IPR018247">
    <property type="entry name" value="EF_Hand_1_Ca_BS"/>
</dbReference>
<evidence type="ECO:0000256" key="2">
    <source>
        <dbReference type="ARBA" id="ARBA00022737"/>
    </source>
</evidence>
<keyword evidence="5" id="KW-0106">Calcium</keyword>
<dbReference type="GeneID" id="63679631"/>
<dbReference type="SMART" id="SM00291">
    <property type="entry name" value="ZnF_ZZ"/>
    <property type="match status" value="1"/>
</dbReference>
<dbReference type="GO" id="GO:0005829">
    <property type="term" value="C:cytosol"/>
    <property type="evidence" value="ECO:0007669"/>
    <property type="project" value="TreeGrafter"/>
</dbReference>
<feature type="compositionally biased region" description="Basic and acidic residues" evidence="7">
    <location>
        <begin position="1077"/>
        <end position="1087"/>
    </location>
</feature>
<feature type="compositionally biased region" description="Low complexity" evidence="7">
    <location>
        <begin position="719"/>
        <end position="736"/>
    </location>
</feature>
<keyword evidence="8" id="KW-0472">Membrane</keyword>
<keyword evidence="12" id="KW-1185">Reference proteome</keyword>
<dbReference type="Gene3D" id="1.10.238.10">
    <property type="entry name" value="EF-hand"/>
    <property type="match status" value="1"/>
</dbReference>
<evidence type="ECO:0000256" key="6">
    <source>
        <dbReference type="PROSITE-ProRule" id="PRU00228"/>
    </source>
</evidence>
<keyword evidence="1" id="KW-0479">Metal-binding</keyword>
<dbReference type="InterPro" id="IPR043145">
    <property type="entry name" value="Znf_ZZ_sf"/>
</dbReference>
<keyword evidence="4" id="KW-0862">Zinc</keyword>
<evidence type="ECO:0000313" key="12">
    <source>
        <dbReference type="Proteomes" id="UP000031575"/>
    </source>
</evidence>
<dbReference type="SUPFAM" id="SSF47473">
    <property type="entry name" value="EF-hand"/>
    <property type="match status" value="1"/>
</dbReference>
<dbReference type="OrthoDB" id="2122982at2759"/>
<dbReference type="Gene3D" id="3.30.60.90">
    <property type="match status" value="1"/>
</dbReference>
<dbReference type="Pfam" id="PF13499">
    <property type="entry name" value="EF-hand_7"/>
    <property type="match status" value="1"/>
</dbReference>
<protein>
    <submittedName>
        <fullName evidence="11">Ef hand domain containing protein</fullName>
    </submittedName>
</protein>
<feature type="domain" description="EF-hand" evidence="10">
    <location>
        <begin position="334"/>
        <end position="369"/>
    </location>
</feature>
<keyword evidence="8" id="KW-1133">Transmembrane helix</keyword>
<feature type="region of interest" description="Disordered" evidence="7">
    <location>
        <begin position="556"/>
        <end position="660"/>
    </location>
</feature>
<feature type="region of interest" description="Disordered" evidence="7">
    <location>
        <begin position="51"/>
        <end position="114"/>
    </location>
</feature>
<dbReference type="PANTHER" id="PTHR23055:SF187">
    <property type="entry name" value="EF HAND DOMAIN PROTEIN (AFU_ORTHOLOGUE AFUA_6G07310)"/>
    <property type="match status" value="1"/>
</dbReference>
<comment type="caution">
    <text evidence="11">The sequence shown here is derived from an EMBL/GenBank/DDBJ whole genome shotgun (WGS) entry which is preliminary data.</text>
</comment>